<dbReference type="Proteomes" id="UP000077266">
    <property type="component" value="Unassembled WGS sequence"/>
</dbReference>
<organism evidence="1 2">
    <name type="scientific">Exidia glandulosa HHB12029</name>
    <dbReference type="NCBI Taxonomy" id="1314781"/>
    <lineage>
        <taxon>Eukaryota</taxon>
        <taxon>Fungi</taxon>
        <taxon>Dikarya</taxon>
        <taxon>Basidiomycota</taxon>
        <taxon>Agaricomycotina</taxon>
        <taxon>Agaricomycetes</taxon>
        <taxon>Auriculariales</taxon>
        <taxon>Exidiaceae</taxon>
        <taxon>Exidia</taxon>
    </lineage>
</organism>
<evidence type="ECO:0000313" key="1">
    <source>
        <dbReference type="EMBL" id="KZV98781.1"/>
    </source>
</evidence>
<dbReference type="EMBL" id="KV425915">
    <property type="protein sequence ID" value="KZV98781.1"/>
    <property type="molecule type" value="Genomic_DNA"/>
</dbReference>
<name>A0A165M565_EXIGL</name>
<reference evidence="1 2" key="1">
    <citation type="journal article" date="2016" name="Mol. Biol. Evol.">
        <title>Comparative Genomics of Early-Diverging Mushroom-Forming Fungi Provides Insights into the Origins of Lignocellulose Decay Capabilities.</title>
        <authorList>
            <person name="Nagy L.G."/>
            <person name="Riley R."/>
            <person name="Tritt A."/>
            <person name="Adam C."/>
            <person name="Daum C."/>
            <person name="Floudas D."/>
            <person name="Sun H."/>
            <person name="Yadav J.S."/>
            <person name="Pangilinan J."/>
            <person name="Larsson K.H."/>
            <person name="Matsuura K."/>
            <person name="Barry K."/>
            <person name="Labutti K."/>
            <person name="Kuo R."/>
            <person name="Ohm R.A."/>
            <person name="Bhattacharya S.S."/>
            <person name="Shirouzu T."/>
            <person name="Yoshinaga Y."/>
            <person name="Martin F.M."/>
            <person name="Grigoriev I.V."/>
            <person name="Hibbett D.S."/>
        </authorList>
    </citation>
    <scope>NUCLEOTIDE SEQUENCE [LARGE SCALE GENOMIC DNA]</scope>
    <source>
        <strain evidence="1 2">HHB12029</strain>
    </source>
</reference>
<dbReference type="InParanoid" id="A0A165M565"/>
<dbReference type="AlphaFoldDB" id="A0A165M565"/>
<evidence type="ECO:0000313" key="2">
    <source>
        <dbReference type="Proteomes" id="UP000077266"/>
    </source>
</evidence>
<accession>A0A165M565</accession>
<keyword evidence="2" id="KW-1185">Reference proteome</keyword>
<gene>
    <name evidence="1" type="ORF">EXIGLDRAFT_286252</name>
</gene>
<proteinExistence type="predicted"/>
<sequence>MTIARTTPISFARVAPPAPQFVFYAQTLVLSTTEDLLSRRFFRHNVSVRMAEEGRESRPGVMISVPRLTAFPGVLARSAAAGALRAREKLIRNRGAVRAECQAGARWSQHDELRARIRETFRLQQLPLNTSSVPNPTLHTAVPCWGSARAISAGTVRHRWALEPRRRNGLVNAKPQLKHPRAEELVISQARVTRCWVMGLNTHYTESAAVCAHYNRDDRDSAGRASPARLSAKRVLGGLLQVEANLQSAVSGHVNLPGYSRLTFILGQAAMK</sequence>
<protein>
    <submittedName>
        <fullName evidence="1">Uncharacterized protein</fullName>
    </submittedName>
</protein>